<dbReference type="GO" id="GO:0016881">
    <property type="term" value="F:acid-amino acid ligase activity"/>
    <property type="evidence" value="ECO:0007669"/>
    <property type="project" value="UniProtKB-ARBA"/>
</dbReference>
<evidence type="ECO:0000313" key="5">
    <source>
        <dbReference type="EMBL" id="KMM39317.1"/>
    </source>
</evidence>
<protein>
    <recommendedName>
        <fullName evidence="7">Siderophore biosynthesis protein</fullName>
    </recommendedName>
</protein>
<dbReference type="InterPro" id="IPR037455">
    <property type="entry name" value="LucA/IucC-like"/>
</dbReference>
<comment type="pathway">
    <text evidence="1">Siderophore biosynthesis.</text>
</comment>
<dbReference type="GO" id="GO:0019290">
    <property type="term" value="P:siderophore biosynthetic process"/>
    <property type="evidence" value="ECO:0007669"/>
    <property type="project" value="InterPro"/>
</dbReference>
<accession>A0A0J6FY88</accession>
<dbReference type="OrthoDB" id="495728at2"/>
<reference evidence="5" key="1">
    <citation type="submission" date="2015-06" db="EMBL/GenBank/DDBJ databases">
        <authorList>
            <person name="Liu B."/>
            <person name="Wang J."/>
            <person name="Zhu Y."/>
            <person name="Liu G."/>
            <person name="Chen Q."/>
            <person name="Zheng C."/>
            <person name="Che J."/>
            <person name="Ge C."/>
            <person name="Shi H."/>
            <person name="Pan Z."/>
            <person name="Liu X."/>
        </authorList>
    </citation>
    <scope>NUCLEOTIDE SEQUENCE [LARGE SCALE GENOMIC DNA]</scope>
    <source>
        <strain evidence="5">DSM 16346</strain>
    </source>
</reference>
<dbReference type="PANTHER" id="PTHR34384">
    <property type="entry name" value="L-2,3-DIAMINOPROPANOATE--CITRATE LIGASE"/>
    <property type="match status" value="1"/>
</dbReference>
<comment type="caution">
    <text evidence="5">The sequence shown here is derived from an EMBL/GenBank/DDBJ whole genome shotgun (WGS) entry which is preliminary data.</text>
</comment>
<dbReference type="Pfam" id="PF04183">
    <property type="entry name" value="IucA_IucC"/>
    <property type="match status" value="1"/>
</dbReference>
<dbReference type="Gene3D" id="1.10.510.40">
    <property type="match status" value="1"/>
</dbReference>
<feature type="domain" description="Aerobactin siderophore biosynthesis IucA/IucC-like C-terminal" evidence="4">
    <location>
        <begin position="472"/>
        <end position="632"/>
    </location>
</feature>
<gene>
    <name evidence="5" type="ORF">AB986_08925</name>
</gene>
<dbReference type="InterPro" id="IPR007310">
    <property type="entry name" value="Aerobactin_biosyn_IucA/IucC_N"/>
</dbReference>
<dbReference type="EMBL" id="LELK01000001">
    <property type="protein sequence ID" value="KMM39317.1"/>
    <property type="molecule type" value="Genomic_DNA"/>
</dbReference>
<dbReference type="Pfam" id="PF06276">
    <property type="entry name" value="FhuF"/>
    <property type="match status" value="1"/>
</dbReference>
<evidence type="ECO:0000259" key="4">
    <source>
        <dbReference type="Pfam" id="PF06276"/>
    </source>
</evidence>
<dbReference type="Proteomes" id="UP000035996">
    <property type="component" value="Unassembled WGS sequence"/>
</dbReference>
<organism evidence="5 6">
    <name type="scientific">Guptibacillus hwajinpoensis</name>
    <dbReference type="NCBI Taxonomy" id="208199"/>
    <lineage>
        <taxon>Bacteria</taxon>
        <taxon>Bacillati</taxon>
        <taxon>Bacillota</taxon>
        <taxon>Bacilli</taxon>
        <taxon>Bacillales</taxon>
        <taxon>Guptibacillaceae</taxon>
        <taxon>Guptibacillus</taxon>
    </lineage>
</organism>
<dbReference type="InterPro" id="IPR022770">
    <property type="entry name" value="IucA/IucC-like_C"/>
</dbReference>
<proteinExistence type="inferred from homology"/>
<evidence type="ECO:0000313" key="6">
    <source>
        <dbReference type="Proteomes" id="UP000035996"/>
    </source>
</evidence>
<name>A0A0J6FY88_9BACL</name>
<dbReference type="STRING" id="157733.AB986_08925"/>
<feature type="domain" description="Aerobactin siderophore biosynthesis IucA/IucC N-terminal" evidence="3">
    <location>
        <begin position="193"/>
        <end position="438"/>
    </location>
</feature>
<dbReference type="PATRIC" id="fig|157733.3.peg.4075"/>
<dbReference type="AlphaFoldDB" id="A0A0J6FY88"/>
<dbReference type="PANTHER" id="PTHR34384:SF6">
    <property type="entry name" value="STAPHYLOFERRIN B SYNTHASE"/>
    <property type="match status" value="1"/>
</dbReference>
<sequence length="652" mass="74035">MKANTKDENRIYDYASEVVPYLQEDFPHFIDPYRNNVKIAEKVVLHQLVQAIIREELMEIEWLNTKESLSIATIKLNEENELIEIPVLKVYILSHIDINGDIVHVNKSGHRKVMSNPSQFLSLLTDNGFAKTFDHIDQFHNEITNSTHNYALALTIAEDRKTNVQKEAKQLEVNKTMNYVLEKRRQNPSFSPLIFFEQWVIQGHTIHPCSRTRLGLSPRDVAKYAPEWSGNPKVIPVAVHKKYCQMTTVGNRSTTNIIVEEYPDVSSQLETMMASKKLNLSDYELIPVHPWQFENTIKLHYRDDLNNKWIVPLEESTIETAALVSFRSLAPLGDQTKHHIKTAMNVQMTSAIRTVSAASTRNGPRVSSVLKNITDHDSLIKSSLSFMNEEAGVHYEPVSSVSADDRYFLQKNLASIIRENPESTLTNEEVALPAAALINASPVTDQLLIEELIINYAVINQFGSISEAAGDYIEKYANVLFPGVLTLITKYGISMEVHLQNCVCVFRDGLPERMIVRDNGGIRIMNERLSHFVNVGELDGSTNLMTDNSKELLDVFFHALIHNHMGEIIVALARKLQINEAELWKSVRKTVENLYASLTHDRSIPRDNLKDKQLIMSPKSSMKALVKMRLTDKFTENAYVDIANPLSLTNEV</sequence>
<dbReference type="RefSeq" id="WP_048310487.1">
    <property type="nucleotide sequence ID" value="NZ_CP119526.1"/>
</dbReference>
<comment type="similarity">
    <text evidence="2">Belongs to the IucA/IucC family.</text>
</comment>
<evidence type="ECO:0008006" key="7">
    <source>
        <dbReference type="Google" id="ProtNLM"/>
    </source>
</evidence>
<evidence type="ECO:0000256" key="2">
    <source>
        <dbReference type="ARBA" id="ARBA00007832"/>
    </source>
</evidence>
<evidence type="ECO:0000256" key="1">
    <source>
        <dbReference type="ARBA" id="ARBA00004924"/>
    </source>
</evidence>
<evidence type="ECO:0000259" key="3">
    <source>
        <dbReference type="Pfam" id="PF04183"/>
    </source>
</evidence>
<keyword evidence="6" id="KW-1185">Reference proteome</keyword>